<dbReference type="RefSeq" id="XP_029231115.1">
    <property type="nucleotide sequence ID" value="XM_029368849.1"/>
</dbReference>
<feature type="coiled-coil region" evidence="1">
    <location>
        <begin position="172"/>
        <end position="218"/>
    </location>
</feature>
<feature type="coiled-coil region" evidence="1">
    <location>
        <begin position="840"/>
        <end position="897"/>
    </location>
</feature>
<feature type="compositionally biased region" description="Basic and acidic residues" evidence="2">
    <location>
        <begin position="20"/>
        <end position="49"/>
    </location>
</feature>
<feature type="region of interest" description="Disordered" evidence="2">
    <location>
        <begin position="662"/>
        <end position="741"/>
    </location>
</feature>
<dbReference type="Gene3D" id="1.20.920.60">
    <property type="match status" value="1"/>
</dbReference>
<feature type="region of interest" description="Disordered" evidence="2">
    <location>
        <begin position="1047"/>
        <end position="1072"/>
    </location>
</feature>
<feature type="compositionally biased region" description="Low complexity" evidence="2">
    <location>
        <begin position="812"/>
        <end position="828"/>
    </location>
</feature>
<feature type="compositionally biased region" description="Basic residues" evidence="2">
    <location>
        <begin position="672"/>
        <end position="684"/>
    </location>
</feature>
<dbReference type="InterPro" id="IPR026983">
    <property type="entry name" value="DHC"/>
</dbReference>
<feature type="coiled-coil region" evidence="1">
    <location>
        <begin position="525"/>
        <end position="552"/>
    </location>
</feature>
<dbReference type="InterPro" id="IPR056614">
    <property type="entry name" value="FAZ1_cons"/>
</dbReference>
<dbReference type="GO" id="GO:0051959">
    <property type="term" value="F:dynein light intermediate chain binding"/>
    <property type="evidence" value="ECO:0007669"/>
    <property type="project" value="InterPro"/>
</dbReference>
<feature type="region of interest" description="Disordered" evidence="2">
    <location>
        <begin position="442"/>
        <end position="464"/>
    </location>
</feature>
<comment type="caution">
    <text evidence="4">The sequence shown here is derived from an EMBL/GenBank/DDBJ whole genome shotgun (WGS) entry which is preliminary data.</text>
</comment>
<dbReference type="Proteomes" id="UP000284403">
    <property type="component" value="Unassembled WGS sequence"/>
</dbReference>
<evidence type="ECO:0000313" key="4">
    <source>
        <dbReference type="EMBL" id="RNF25909.1"/>
    </source>
</evidence>
<dbReference type="GO" id="GO:0045505">
    <property type="term" value="F:dynein intermediate chain binding"/>
    <property type="evidence" value="ECO:0007669"/>
    <property type="project" value="InterPro"/>
</dbReference>
<proteinExistence type="predicted"/>
<dbReference type="PANTHER" id="PTHR45703">
    <property type="entry name" value="DYNEIN HEAVY CHAIN"/>
    <property type="match status" value="1"/>
</dbReference>
<evidence type="ECO:0000256" key="1">
    <source>
        <dbReference type="SAM" id="Coils"/>
    </source>
</evidence>
<keyword evidence="5" id="KW-1185">Reference proteome</keyword>
<dbReference type="GO" id="GO:0030286">
    <property type="term" value="C:dynein complex"/>
    <property type="evidence" value="ECO:0007669"/>
    <property type="project" value="InterPro"/>
</dbReference>
<keyword evidence="1" id="KW-0175">Coiled coil</keyword>
<feature type="region of interest" description="Disordered" evidence="2">
    <location>
        <begin position="804"/>
        <end position="837"/>
    </location>
</feature>
<feature type="compositionally biased region" description="Low complexity" evidence="2">
    <location>
        <begin position="690"/>
        <end position="730"/>
    </location>
</feature>
<dbReference type="EMBL" id="MKKU01000066">
    <property type="protein sequence ID" value="RNF25909.1"/>
    <property type="molecule type" value="Genomic_DNA"/>
</dbReference>
<evidence type="ECO:0000256" key="2">
    <source>
        <dbReference type="SAM" id="MobiDB-lite"/>
    </source>
</evidence>
<feature type="coiled-coil region" evidence="1">
    <location>
        <begin position="324"/>
        <end position="351"/>
    </location>
</feature>
<dbReference type="GO" id="GO:0007018">
    <property type="term" value="P:microtubule-based movement"/>
    <property type="evidence" value="ECO:0007669"/>
    <property type="project" value="InterPro"/>
</dbReference>
<dbReference type="AlphaFoldDB" id="A0A422Q7G9"/>
<protein>
    <submittedName>
        <fullName evidence="4">Dynein heavy chain, cytosolic</fullName>
    </submittedName>
</protein>
<sequence length="1072" mass="122170">MKREDYYSPGNTAAPLPNGREGRDRANTDATRSELRSPPLRRDAHEPWRRGFGGDADTRFSAAPTGTDKSAIRDSTGFRVERIDSASSLAVGDIVGYEFVSEDGRWNWSIGTVLASLNNTGNAVGNDDDNDAMGTDPNLVPLAYWRIALDTQGVQRQSDSATKAGRYEDPAQHDVLRRLQAIEEEKAALSRETYAMDVVEAEKAAESAREKLRLTVREQRSALRQLIKPPNVLRLAVQAVFSLLSIELLVERSEEEWEQMRRVLCSEAFEESLSEPATSRLDEEQADIITQRFLTNPHFTYAYMEATSHLAALMQRWVEGEVQLYEARAMLQSVEGRLAELDEEARQKKRELRFCRNPSNFTRTSSDQDDEENVRYALQSFQDLGEVSFVRSDEAAVVVRSSVFCRFVAPTSASMSALNSMTIQRDRLARIRSAASGKQRRVRFGSPVSDAGSTDQKLRESREAAHAKKVLCDQSMERERIAIRELEAIYEKHVWYTTALHNILRRAIAAGAGASLRGKGDAVQLAAAQMRVRELEEALRDKERALRTMQTNHDEELHWMREKMRREAREESGPIPDDASMMELQQFRLHHDEEVGRMRVAANEARKWSIILLLELRKSKDAAIADMQQEYLRELNLVRDELSMHEGRQMKTVTILEDALAHNSEEEEEHQRQRRQRRALKRALKTLSGSRSPELSRASPSRRSPRNLASPHETTLRRLPLRTGTPVRRLSTSEVSGASRELPEDNVVILRDRLVEEMRDRELIQEMLLQEQRKIQLLEEENAGLKSDLKQEVERHATLKERYRELQDEISARSGTARSGSKGSRRSGSGSGDRDAREQIAELQSIIAAYDRQLEELLEAEGLKKEGTPFQALRDYLARLKASCAAMQEERDAQSADAKMLESCLKTAADALEDALMHDERWCLRTTDSQYTTWHWKKFKGDDWGRVIADTPEALAKALARGVAAACHVPEDYVLNLNYHDEGTSLYASFDLRHDPTMPSEDIASRLEECNYYELERLYARRFSPEEGVDSLRRKLREKEEELQDLRTNMARLRREAKHSGGGRSKPYLLEA</sequence>
<gene>
    <name evidence="4" type="ORF">Tco025E_01913</name>
</gene>
<dbReference type="Pfam" id="PF23398">
    <property type="entry name" value="FAZ1_cons"/>
    <property type="match status" value="1"/>
</dbReference>
<evidence type="ECO:0000313" key="5">
    <source>
        <dbReference type="Proteomes" id="UP000284403"/>
    </source>
</evidence>
<feature type="region of interest" description="Disordered" evidence="2">
    <location>
        <begin position="1"/>
        <end position="73"/>
    </location>
</feature>
<dbReference type="OrthoDB" id="245474at2759"/>
<accession>A0A422Q7G9</accession>
<name>A0A422Q7G9_9TRYP</name>
<reference evidence="4 5" key="1">
    <citation type="journal article" date="2018" name="BMC Genomics">
        <title>Genomic comparison of Trypanosoma conorhini and Trypanosoma rangeli to Trypanosoma cruzi strains of high and low virulence.</title>
        <authorList>
            <person name="Bradwell K.R."/>
            <person name="Koparde V.N."/>
            <person name="Matveyev A.V."/>
            <person name="Serrano M.G."/>
            <person name="Alves J.M."/>
            <person name="Parikh H."/>
            <person name="Huang B."/>
            <person name="Lee V."/>
            <person name="Espinosa-Alvarez O."/>
            <person name="Ortiz P.A."/>
            <person name="Costa-Martins A.G."/>
            <person name="Teixeira M.M."/>
            <person name="Buck G.A."/>
        </authorList>
    </citation>
    <scope>NUCLEOTIDE SEQUENCE [LARGE SCALE GENOMIC DNA]</scope>
    <source>
        <strain evidence="4 5">025E</strain>
    </source>
</reference>
<organism evidence="4 5">
    <name type="scientific">Trypanosoma conorhini</name>
    <dbReference type="NCBI Taxonomy" id="83891"/>
    <lineage>
        <taxon>Eukaryota</taxon>
        <taxon>Discoba</taxon>
        <taxon>Euglenozoa</taxon>
        <taxon>Kinetoplastea</taxon>
        <taxon>Metakinetoplastina</taxon>
        <taxon>Trypanosomatida</taxon>
        <taxon>Trypanosomatidae</taxon>
        <taxon>Trypanosoma</taxon>
    </lineage>
</organism>
<dbReference type="GeneID" id="40315524"/>
<feature type="domain" description="Flagellar attachment zone protein 1 conserved" evidence="3">
    <location>
        <begin position="932"/>
        <end position="1022"/>
    </location>
</feature>
<evidence type="ECO:0000259" key="3">
    <source>
        <dbReference type="Pfam" id="PF23398"/>
    </source>
</evidence>